<name>A0A9D5DTD4_9BACI</name>
<dbReference type="Pfam" id="PF16219">
    <property type="entry name" value="DUF4879"/>
    <property type="match status" value="1"/>
</dbReference>
<keyword evidence="2" id="KW-1185">Reference proteome</keyword>
<reference evidence="1 2" key="1">
    <citation type="submission" date="2015-09" db="EMBL/GenBank/DDBJ databases">
        <title>Genome sequencing project for genomic taxonomy and phylogenomics of Bacillus-like bacteria.</title>
        <authorList>
            <person name="Liu B."/>
            <person name="Wang J."/>
            <person name="Zhu Y."/>
            <person name="Liu G."/>
            <person name="Chen Q."/>
            <person name="Chen Z."/>
            <person name="Lan J."/>
            <person name="Che J."/>
            <person name="Ge C."/>
            <person name="Shi H."/>
            <person name="Pan Z."/>
            <person name="Liu X."/>
        </authorList>
    </citation>
    <scope>NUCLEOTIDE SEQUENCE [LARGE SCALE GENOMIC DNA]</scope>
    <source>
        <strain evidence="1 2">DSM 19153</strain>
    </source>
</reference>
<comment type="caution">
    <text evidence="1">The sequence shown here is derived from an EMBL/GenBank/DDBJ whole genome shotgun (WGS) entry which is preliminary data.</text>
</comment>
<dbReference type="EMBL" id="LJJD01000004">
    <property type="protein sequence ID" value="KQL58902.1"/>
    <property type="molecule type" value="Genomic_DNA"/>
</dbReference>
<gene>
    <name evidence="1" type="ORF">AN965_01615</name>
</gene>
<dbReference type="AlphaFoldDB" id="A0A9D5DTD4"/>
<dbReference type="Proteomes" id="UP000051061">
    <property type="component" value="Unassembled WGS sequence"/>
</dbReference>
<dbReference type="InterPro" id="IPR032624">
    <property type="entry name" value="DUF4879"/>
</dbReference>
<evidence type="ECO:0008006" key="3">
    <source>
        <dbReference type="Google" id="ProtNLM"/>
    </source>
</evidence>
<protein>
    <recommendedName>
        <fullName evidence="3">DUF4879 domain-containing protein</fullName>
    </recommendedName>
</protein>
<sequence length="121" mass="13993">MSTFGPAPPLSFLSVYAAYSEKHPDFEYFDEFQFRSAADHGGAYMHVVTAEIGYGHLRQATMEGTRLQSIHSQHIDLTGDNIIDGWFYWWDASGFEEGQFQFQNRSTNHPWNLMSDFIFIQ</sequence>
<accession>A0A9D5DTD4</accession>
<evidence type="ECO:0000313" key="1">
    <source>
        <dbReference type="EMBL" id="KQL58902.1"/>
    </source>
</evidence>
<evidence type="ECO:0000313" key="2">
    <source>
        <dbReference type="Proteomes" id="UP000051061"/>
    </source>
</evidence>
<organism evidence="1 2">
    <name type="scientific">Alkalicoccobacillus plakortidis</name>
    <dbReference type="NCBI Taxonomy" id="444060"/>
    <lineage>
        <taxon>Bacteria</taxon>
        <taxon>Bacillati</taxon>
        <taxon>Bacillota</taxon>
        <taxon>Bacilli</taxon>
        <taxon>Bacillales</taxon>
        <taxon>Bacillaceae</taxon>
        <taxon>Alkalicoccobacillus</taxon>
    </lineage>
</organism>
<proteinExistence type="predicted"/>